<dbReference type="EMBL" id="CP126446">
    <property type="protein sequence ID" value="WIF99173.1"/>
    <property type="molecule type" value="Genomic_DNA"/>
</dbReference>
<organism evidence="1 2">
    <name type="scientific">Pontibacillus chungwhensis</name>
    <dbReference type="NCBI Taxonomy" id="265426"/>
    <lineage>
        <taxon>Bacteria</taxon>
        <taxon>Bacillati</taxon>
        <taxon>Bacillota</taxon>
        <taxon>Bacilli</taxon>
        <taxon>Bacillales</taxon>
        <taxon>Bacillaceae</taxon>
        <taxon>Pontibacillus</taxon>
    </lineage>
</organism>
<evidence type="ECO:0000313" key="1">
    <source>
        <dbReference type="EMBL" id="WIF99173.1"/>
    </source>
</evidence>
<dbReference type="InterPro" id="IPR028994">
    <property type="entry name" value="Integrin_alpha_N"/>
</dbReference>
<evidence type="ECO:0000313" key="2">
    <source>
        <dbReference type="Proteomes" id="UP001236652"/>
    </source>
</evidence>
<dbReference type="Proteomes" id="UP001236652">
    <property type="component" value="Chromosome"/>
</dbReference>
<gene>
    <name evidence="1" type="ORF">QNI29_05815</name>
</gene>
<dbReference type="SUPFAM" id="SSF69318">
    <property type="entry name" value="Integrin alpha N-terminal domain"/>
    <property type="match status" value="1"/>
</dbReference>
<keyword evidence="2" id="KW-1185">Reference proteome</keyword>
<name>A0ABY8V102_9BACI</name>
<proteinExistence type="predicted"/>
<dbReference type="RefSeq" id="WP_231418208.1">
    <property type="nucleotide sequence ID" value="NZ_CP126446.1"/>
</dbReference>
<accession>A0ABY8V102</accession>
<reference evidence="1 2" key="1">
    <citation type="submission" date="2023-05" db="EMBL/GenBank/DDBJ databases">
        <title>Comparative genomics reveals the evidence of polycyclic aromatic hydrocarbons degradation in moderately halophilic genus Pontibacillus.</title>
        <authorList>
            <person name="Yang H."/>
            <person name="Qian Z."/>
        </authorList>
    </citation>
    <scope>NUCLEOTIDE SEQUENCE [LARGE SCALE GENOMIC DNA]</scope>
    <source>
        <strain evidence="2">HN14</strain>
    </source>
</reference>
<sequence length="258" mass="28651">MWGSKDLVNLISTFLPPFSEIIAFNGEPVVSATDLDRDGIAEVIGAYYWQGEHYVIVLKWGAGRWQVASCWMDSSLQGARDQQVPYESFVNKDGIDLSSLQYLSSEKEKNMKFEEALKKEFQIRPEDKVRYYYNKVDLNDDGKPEVFVLLVGPTLCGTGGCSAAIFKEKEGEYALLTRFSVVNNPVIVSDQQTNGYRDILMNVYGGGIVPFFARLKYDGSTYPGNPSVQPKLEPGTKVEGVAIVADDLMKSPGIEISS</sequence>
<protein>
    <submittedName>
        <fullName evidence="1">Uncharacterized protein</fullName>
    </submittedName>
</protein>